<name>A0ACC1RTH3_9APHY</name>
<sequence>MQPFSQTLSLAQYLDDGFYRVSVYLSVRLRFHGGSSEVGFMTPLVSLICNSSYSWRWTYGIGCFYSAVVLCLIAFFGKETLYDRSAARPKSAPRSISRLRHQTETLLGITGARLAKYRSSWSDVTSIWFRLVWRPHLFPILLFEAMLFGFSVGLNGTNLVFLQEAPPAGYGFTQFAIAGCYATPLVSVIIGEVLGHFLNDWVMNVSIRRNSGVFEAESRLWSCYVAVAFYVVGFVLIGSAFQHHLNIGVFIIGWGLAEVATMVNTVAVWGFTVAYFQVPWATKHGAIQTFGVEAAVVAGLFLLAVPTLQLTGNKLRERFSL</sequence>
<evidence type="ECO:0000313" key="2">
    <source>
        <dbReference type="Proteomes" id="UP001148662"/>
    </source>
</evidence>
<evidence type="ECO:0000313" key="1">
    <source>
        <dbReference type="EMBL" id="KAJ3525684.1"/>
    </source>
</evidence>
<dbReference type="EMBL" id="JANHOG010002227">
    <property type="protein sequence ID" value="KAJ3525684.1"/>
    <property type="molecule type" value="Genomic_DNA"/>
</dbReference>
<accession>A0ACC1RTH3</accession>
<dbReference type="Proteomes" id="UP001148662">
    <property type="component" value="Unassembled WGS sequence"/>
</dbReference>
<proteinExistence type="predicted"/>
<keyword evidence="2" id="KW-1185">Reference proteome</keyword>
<reference evidence="1" key="1">
    <citation type="submission" date="2022-07" db="EMBL/GenBank/DDBJ databases">
        <title>Genome Sequence of Phlebia brevispora.</title>
        <authorList>
            <person name="Buettner E."/>
        </authorList>
    </citation>
    <scope>NUCLEOTIDE SEQUENCE</scope>
    <source>
        <strain evidence="1">MPL23</strain>
    </source>
</reference>
<protein>
    <submittedName>
        <fullName evidence="1">Uncharacterized protein</fullName>
    </submittedName>
</protein>
<organism evidence="1 2">
    <name type="scientific">Phlebia brevispora</name>
    <dbReference type="NCBI Taxonomy" id="194682"/>
    <lineage>
        <taxon>Eukaryota</taxon>
        <taxon>Fungi</taxon>
        <taxon>Dikarya</taxon>
        <taxon>Basidiomycota</taxon>
        <taxon>Agaricomycotina</taxon>
        <taxon>Agaricomycetes</taxon>
        <taxon>Polyporales</taxon>
        <taxon>Meruliaceae</taxon>
        <taxon>Phlebia</taxon>
    </lineage>
</organism>
<comment type="caution">
    <text evidence="1">The sequence shown here is derived from an EMBL/GenBank/DDBJ whole genome shotgun (WGS) entry which is preliminary data.</text>
</comment>
<gene>
    <name evidence="1" type="ORF">NM688_g8367</name>
</gene>